<dbReference type="Gene3D" id="3.30.450.40">
    <property type="match status" value="1"/>
</dbReference>
<dbReference type="EMBL" id="CP011005">
    <property type="protein sequence ID" value="AJT41186.1"/>
    <property type="molecule type" value="Genomic_DNA"/>
</dbReference>
<dbReference type="OrthoDB" id="4965078at2"/>
<dbReference type="SUPFAM" id="SSF55781">
    <property type="entry name" value="GAF domain-like"/>
    <property type="match status" value="1"/>
</dbReference>
<name>A0A0D4BYK8_9MICC</name>
<feature type="transmembrane region" description="Helical" evidence="1">
    <location>
        <begin position="21"/>
        <end position="44"/>
    </location>
</feature>
<keyword evidence="1" id="KW-0812">Transmembrane</keyword>
<dbReference type="PATRIC" id="fig|1618207.4.peg.1226"/>
<organism evidence="2 3">
    <name type="scientific">Psychromicrobium lacuslunae</name>
    <dbReference type="NCBI Taxonomy" id="1618207"/>
    <lineage>
        <taxon>Bacteria</taxon>
        <taxon>Bacillati</taxon>
        <taxon>Actinomycetota</taxon>
        <taxon>Actinomycetes</taxon>
        <taxon>Micrococcales</taxon>
        <taxon>Micrococcaceae</taxon>
        <taxon>Psychromicrobium</taxon>
    </lineage>
</organism>
<proteinExistence type="predicted"/>
<keyword evidence="1" id="KW-1133">Transmembrane helix</keyword>
<dbReference type="RefSeq" id="WP_045074358.1">
    <property type="nucleotide sequence ID" value="NZ_CP011005.1"/>
</dbReference>
<sequence length="277" mass="30298">MTTAKGYLAGRARAIARFASALAMLAKVLSIAAPAGATVLFFWARDNASLFWLAAGILALSLLVQLSSSFWERRVAARQLVSSNLLNTYISQMAAAVAEMPAQSAAERVGTLNELGRYAVTALVNVFHDAKDVRAIAYALTPQNDRLEVFRYAGVRQPTGSFVRGDAGRGDKALDFLRNSNSSYLFIPDLKKEKPEDYGGSGRGYRTFISVRIDSTNEVHGMLTLDAADVGDLTEDDRHVVQVFANILAIAFAETMYREMRTSLRSADRMILKEEGT</sequence>
<keyword evidence="1" id="KW-0472">Membrane</keyword>
<reference evidence="2 3" key="1">
    <citation type="journal article" date="2015" name="Genome Announc.">
        <title>Complete Genome Sequencing of Protease-Producing Novel Arthrobacter sp. Strain IHBB 11108 Using PacBio Single-Molecule Real-Time Sequencing Technology.</title>
        <authorList>
            <person name="Kiran S."/>
            <person name="Swarnkar M.K."/>
            <person name="Pal M."/>
            <person name="Thakur R."/>
            <person name="Tewari R."/>
            <person name="Singh A.K."/>
            <person name="Gulati A."/>
        </authorList>
    </citation>
    <scope>NUCLEOTIDE SEQUENCE [LARGE SCALE GENOMIC DNA]</scope>
    <source>
        <strain evidence="2 3">IHBB 11108</strain>
    </source>
</reference>
<dbReference type="HOGENOM" id="CLU_1003417_0_0_11"/>
<dbReference type="InterPro" id="IPR029016">
    <property type="entry name" value="GAF-like_dom_sf"/>
</dbReference>
<dbReference type="STRING" id="1618207.UM93_06040"/>
<gene>
    <name evidence="2" type="ORF">UM93_06040</name>
</gene>
<dbReference type="AlphaFoldDB" id="A0A0D4BYK8"/>
<dbReference type="Proteomes" id="UP000061839">
    <property type="component" value="Chromosome"/>
</dbReference>
<evidence type="ECO:0000256" key="1">
    <source>
        <dbReference type="SAM" id="Phobius"/>
    </source>
</evidence>
<accession>A0A0D4BYK8</accession>
<keyword evidence="3" id="KW-1185">Reference proteome</keyword>
<evidence type="ECO:0000313" key="3">
    <source>
        <dbReference type="Proteomes" id="UP000061839"/>
    </source>
</evidence>
<dbReference type="KEGG" id="ari:UM93_06040"/>
<protein>
    <recommendedName>
        <fullName evidence="4">GAF domain-containing protein</fullName>
    </recommendedName>
</protein>
<evidence type="ECO:0000313" key="2">
    <source>
        <dbReference type="EMBL" id="AJT41186.1"/>
    </source>
</evidence>
<feature type="transmembrane region" description="Helical" evidence="1">
    <location>
        <begin position="50"/>
        <end position="71"/>
    </location>
</feature>
<evidence type="ECO:0008006" key="4">
    <source>
        <dbReference type="Google" id="ProtNLM"/>
    </source>
</evidence>